<dbReference type="GO" id="GO:0005886">
    <property type="term" value="C:plasma membrane"/>
    <property type="evidence" value="ECO:0007669"/>
    <property type="project" value="UniProtKB-SubCell"/>
</dbReference>
<evidence type="ECO:0000256" key="4">
    <source>
        <dbReference type="ARBA" id="ARBA00022692"/>
    </source>
</evidence>
<dbReference type="PANTHER" id="PTHR30336:SF0">
    <property type="entry name" value="PROTEIN SANA"/>
    <property type="match status" value="1"/>
</dbReference>
<protein>
    <submittedName>
        <fullName evidence="9">SanA protein</fullName>
    </submittedName>
</protein>
<evidence type="ECO:0000256" key="2">
    <source>
        <dbReference type="ARBA" id="ARBA00022475"/>
    </source>
</evidence>
<dbReference type="AlphaFoldDB" id="A0A4R6TMH4"/>
<dbReference type="InterPro" id="IPR003848">
    <property type="entry name" value="DUF218"/>
</dbReference>
<name>A0A4R6TMH4_9FLAO</name>
<gene>
    <name evidence="9" type="ORF">CLV82_0063</name>
</gene>
<evidence type="ECO:0000256" key="1">
    <source>
        <dbReference type="ARBA" id="ARBA00004377"/>
    </source>
</evidence>
<dbReference type="RefSeq" id="WP_133642320.1">
    <property type="nucleotide sequence ID" value="NZ_SNYI01000001.1"/>
</dbReference>
<keyword evidence="4" id="KW-0812">Transmembrane</keyword>
<evidence type="ECO:0000259" key="8">
    <source>
        <dbReference type="Pfam" id="PF02698"/>
    </source>
</evidence>
<sequence length="211" mass="23734">MKKRIRQILLLTILSAVVLLLASTSVIEIATIGKTFSKMEDLPHNRVGLLLGTSRYNSPTELNPFYSHRIEAAIALYKADKIDFLLVSGDNATMYYNEPNTIKKDLIAGGVPAERIFLDFAGFRTLDSMVRAKYVFGLEHVTVISQEFHNERAIFLAQVKGLDAIGYNAEGLSGTGGFQVYFREYFARVKVFIDLALNTQPRFYGKRIVIE</sequence>
<accession>A0A4R6TMH4</accession>
<dbReference type="PANTHER" id="PTHR30336">
    <property type="entry name" value="INNER MEMBRANE PROTEIN, PROBABLE PERMEASE"/>
    <property type="match status" value="1"/>
</dbReference>
<evidence type="ECO:0000313" key="10">
    <source>
        <dbReference type="Proteomes" id="UP000295468"/>
    </source>
</evidence>
<dbReference type="Proteomes" id="UP000295468">
    <property type="component" value="Unassembled WGS sequence"/>
</dbReference>
<keyword evidence="3" id="KW-0997">Cell inner membrane</keyword>
<evidence type="ECO:0000256" key="5">
    <source>
        <dbReference type="ARBA" id="ARBA00022989"/>
    </source>
</evidence>
<keyword evidence="6" id="KW-0472">Membrane</keyword>
<evidence type="ECO:0000256" key="7">
    <source>
        <dbReference type="ARBA" id="ARBA00037355"/>
    </source>
</evidence>
<comment type="caution">
    <text evidence="9">The sequence shown here is derived from an EMBL/GenBank/DDBJ whole genome shotgun (WGS) entry which is preliminary data.</text>
</comment>
<feature type="domain" description="DUF218" evidence="8">
    <location>
        <begin position="62"/>
        <end position="186"/>
    </location>
</feature>
<evidence type="ECO:0000313" key="9">
    <source>
        <dbReference type="EMBL" id="TDQ32240.1"/>
    </source>
</evidence>
<dbReference type="EMBL" id="SNYI01000001">
    <property type="protein sequence ID" value="TDQ32240.1"/>
    <property type="molecule type" value="Genomic_DNA"/>
</dbReference>
<reference evidence="9 10" key="1">
    <citation type="submission" date="2019-03" db="EMBL/GenBank/DDBJ databases">
        <title>Genomic Encyclopedia of Archaeal and Bacterial Type Strains, Phase II (KMG-II): from individual species to whole genera.</title>
        <authorList>
            <person name="Goeker M."/>
        </authorList>
    </citation>
    <scope>NUCLEOTIDE SEQUENCE [LARGE SCALE GENOMIC DNA]</scope>
    <source>
        <strain evidence="9 10">DSM 18435</strain>
    </source>
</reference>
<keyword evidence="2" id="KW-1003">Cell membrane</keyword>
<organism evidence="9 10">
    <name type="scientific">Zeaxanthinibacter enoshimensis</name>
    <dbReference type="NCBI Taxonomy" id="392009"/>
    <lineage>
        <taxon>Bacteria</taxon>
        <taxon>Pseudomonadati</taxon>
        <taxon>Bacteroidota</taxon>
        <taxon>Flavobacteriia</taxon>
        <taxon>Flavobacteriales</taxon>
        <taxon>Flavobacteriaceae</taxon>
        <taxon>Zeaxanthinibacter</taxon>
    </lineage>
</organism>
<dbReference type="OrthoDB" id="9782395at2"/>
<dbReference type="Pfam" id="PF02698">
    <property type="entry name" value="DUF218"/>
    <property type="match status" value="1"/>
</dbReference>
<evidence type="ECO:0000256" key="3">
    <source>
        <dbReference type="ARBA" id="ARBA00022519"/>
    </source>
</evidence>
<proteinExistence type="predicted"/>
<comment type="function">
    <text evidence="7">Participates in the barrier function of the cell envelope.</text>
</comment>
<dbReference type="InterPro" id="IPR051599">
    <property type="entry name" value="Cell_Envelope_Assoc"/>
</dbReference>
<keyword evidence="5" id="KW-1133">Transmembrane helix</keyword>
<dbReference type="CDD" id="cd06259">
    <property type="entry name" value="YdcF-like"/>
    <property type="match status" value="1"/>
</dbReference>
<keyword evidence="10" id="KW-1185">Reference proteome</keyword>
<evidence type="ECO:0000256" key="6">
    <source>
        <dbReference type="ARBA" id="ARBA00023136"/>
    </source>
</evidence>
<comment type="subcellular location">
    <subcellularLocation>
        <location evidence="1">Cell inner membrane</location>
        <topology evidence="1">Single-pass membrane protein</topology>
    </subcellularLocation>
</comment>